<name>A0ACC1U2E1_9AGAR</name>
<dbReference type="EMBL" id="MU795087">
    <property type="protein sequence ID" value="KAJ3810756.1"/>
    <property type="molecule type" value="Genomic_DNA"/>
</dbReference>
<reference evidence="1" key="1">
    <citation type="submission" date="2022-09" db="EMBL/GenBank/DDBJ databases">
        <title>A Global Phylogenomic Analysis of the Shiitake Genus Lentinula.</title>
        <authorList>
            <consortium name="DOE Joint Genome Institute"/>
            <person name="Sierra-Patev S."/>
            <person name="Min B."/>
            <person name="Naranjo-Ortiz M."/>
            <person name="Looney B."/>
            <person name="Konkel Z."/>
            <person name="Slot J.C."/>
            <person name="Sakamoto Y."/>
            <person name="Steenwyk J.L."/>
            <person name="Rokas A."/>
            <person name="Carro J."/>
            <person name="Camarero S."/>
            <person name="Ferreira P."/>
            <person name="Molpeceres G."/>
            <person name="Ruiz-Duenas F.J."/>
            <person name="Serrano A."/>
            <person name="Henrissat B."/>
            <person name="Drula E."/>
            <person name="Hughes K.W."/>
            <person name="Mata J.L."/>
            <person name="Ishikawa N.K."/>
            <person name="Vargas-Isla R."/>
            <person name="Ushijima S."/>
            <person name="Smith C.A."/>
            <person name="Ahrendt S."/>
            <person name="Andreopoulos W."/>
            <person name="He G."/>
            <person name="Labutti K."/>
            <person name="Lipzen A."/>
            <person name="Ng V."/>
            <person name="Riley R."/>
            <person name="Sandor L."/>
            <person name="Barry K."/>
            <person name="Martinez A.T."/>
            <person name="Xiao Y."/>
            <person name="Gibbons J.G."/>
            <person name="Terashima K."/>
            <person name="Grigoriev I.V."/>
            <person name="Hibbett D.S."/>
        </authorList>
    </citation>
    <scope>NUCLEOTIDE SEQUENCE</scope>
    <source>
        <strain evidence="1">TMI1499</strain>
    </source>
</reference>
<gene>
    <name evidence="1" type="ORF">F5876DRAFT_76444</name>
</gene>
<accession>A0ACC1U2E1</accession>
<organism evidence="1 2">
    <name type="scientific">Lentinula aff. lateritia</name>
    <dbReference type="NCBI Taxonomy" id="2804960"/>
    <lineage>
        <taxon>Eukaryota</taxon>
        <taxon>Fungi</taxon>
        <taxon>Dikarya</taxon>
        <taxon>Basidiomycota</taxon>
        <taxon>Agaricomycotina</taxon>
        <taxon>Agaricomycetes</taxon>
        <taxon>Agaricomycetidae</taxon>
        <taxon>Agaricales</taxon>
        <taxon>Marasmiineae</taxon>
        <taxon>Omphalotaceae</taxon>
        <taxon>Lentinula</taxon>
    </lineage>
</organism>
<comment type="caution">
    <text evidence="1">The sequence shown here is derived from an EMBL/GenBank/DDBJ whole genome shotgun (WGS) entry which is preliminary data.</text>
</comment>
<evidence type="ECO:0000313" key="2">
    <source>
        <dbReference type="Proteomes" id="UP001163835"/>
    </source>
</evidence>
<sequence>MYSFLVDRPFTFLVGLRCTIHSVYGVTVNRKGWSDVYGDEGDSKYLRREERRQFIPQQHVNAPFLTTITIQTAHSLSNVRGFKWRDYLCCGAGGDFVEDLPLCVPVQPRKTPDTSHETVDIGQTVPTATKDMPAESSKIAEHAGSRSGVPQSQSRIMGITSNVSLVLGVVGEIVGVLANIPYIKIAAGAIKEGMDVYKETKDCKENHLQAQPSTIVEEAFNIVENCLKQVKTARDQYQDINTFVTILQWGVLTSEAQLYMDKIKEILNYFLAYISVGSHMDIQEILEILRNPGPRQQNQEATVSDVFPCPSPSQHFVGRQDTLKQLAKIFACPIIVISYINKDMLGELVDELQTGHTLILLDASNSKALRKSLAEKEEHIKSPKSNSLLFFARCRPHFGLIKNDFASHALQDGDPRLIDTIINAVKELAKAEKHIVTVVASGGTGKTQLVLEFAKQNYYRFSNIWFFDATSDASLIADFKELGRAAGVSEDPKKAQAFLESKFQNFLCIFDNADDKKVDLHKYIPRGKNRNVIITSRILEVAQMASPGCHIAVNDLYKEDAITLLLGHAHIEDSDTNREQGSKIVDAFECHALAVSSAGAYIQAFKTCTLSDYLSVLNNKQKESLDYQMKSLDGYSKSVYSAFILSFEKLSTQAQHLLQMCSFLHHTAIPVQLFVNAAADHKRLQPSGEDSGLELLKHFFSLFLKESSWYDTVDELAQLCIATYDNNTKTLSLHTVIHACAYVTVAPIEEEKTSRATTLLLGQATPEGEKITDYAFRRQLLPHANHLRLHIGVPSYIASRIGLIFRDAGFWRQCEEWEIQALNMYTLLGKNHPDTLSAMASLAFTYWSQGNYDAAEKLAEEVLELRRLDVGEHHPDTLLAMANLAFTYQSQGNYDAAKRLGEEVLELRRLVVGEQHPDTLSAMANLASTYQSQCRMEAATMLGE</sequence>
<evidence type="ECO:0000313" key="1">
    <source>
        <dbReference type="EMBL" id="KAJ3810756.1"/>
    </source>
</evidence>
<keyword evidence="2" id="KW-1185">Reference proteome</keyword>
<dbReference type="Proteomes" id="UP001163835">
    <property type="component" value="Unassembled WGS sequence"/>
</dbReference>
<protein>
    <submittedName>
        <fullName evidence="1">Uncharacterized protein</fullName>
    </submittedName>
</protein>
<proteinExistence type="predicted"/>